<dbReference type="SUPFAM" id="SSF53850">
    <property type="entry name" value="Periplasmic binding protein-like II"/>
    <property type="match status" value="1"/>
</dbReference>
<keyword evidence="1" id="KW-0732">Signal</keyword>
<gene>
    <name evidence="3" type="ORF">SAMN05216529_103356</name>
</gene>
<dbReference type="InterPro" id="IPR015168">
    <property type="entry name" value="SsuA/THI5"/>
</dbReference>
<dbReference type="Gene3D" id="3.40.190.10">
    <property type="entry name" value="Periplasmic binding protein-like II"/>
    <property type="match status" value="2"/>
</dbReference>
<name>A0A315ZZG7_9FIRM</name>
<organism evidence="3 4">
    <name type="scientific">Faecalicatena contorta</name>
    <dbReference type="NCBI Taxonomy" id="39482"/>
    <lineage>
        <taxon>Bacteria</taxon>
        <taxon>Bacillati</taxon>
        <taxon>Bacillota</taxon>
        <taxon>Clostridia</taxon>
        <taxon>Lachnospirales</taxon>
        <taxon>Lachnospiraceae</taxon>
        <taxon>Faecalicatena</taxon>
    </lineage>
</organism>
<feature type="chain" id="PRO_5043163520" evidence="1">
    <location>
        <begin position="24"/>
        <end position="337"/>
    </location>
</feature>
<proteinExistence type="predicted"/>
<protein>
    <submittedName>
        <fullName evidence="3">ABC-type nitrate/sulfonate/bicarbonate transport system, substrate-binding protein</fullName>
    </submittedName>
</protein>
<dbReference type="Proteomes" id="UP000254051">
    <property type="component" value="Unassembled WGS sequence"/>
</dbReference>
<feature type="signal peptide" evidence="1">
    <location>
        <begin position="1"/>
        <end position="23"/>
    </location>
</feature>
<reference evidence="4" key="1">
    <citation type="submission" date="2017-07" db="EMBL/GenBank/DDBJ databases">
        <authorList>
            <person name="Varghese N."/>
            <person name="Submissions S."/>
        </authorList>
    </citation>
    <scope>NUCLEOTIDE SEQUENCE [LARGE SCALE GENOMIC DNA]</scope>
    <source>
        <strain evidence="4">NLAE-zl-C134</strain>
    </source>
</reference>
<keyword evidence="4" id="KW-1185">Reference proteome</keyword>
<evidence type="ECO:0000313" key="3">
    <source>
        <dbReference type="EMBL" id="SUQ13624.1"/>
    </source>
</evidence>
<dbReference type="PROSITE" id="PS51257">
    <property type="entry name" value="PROKAR_LIPOPROTEIN"/>
    <property type="match status" value="1"/>
</dbReference>
<evidence type="ECO:0000256" key="1">
    <source>
        <dbReference type="SAM" id="SignalP"/>
    </source>
</evidence>
<feature type="domain" description="SsuA/THI5-like" evidence="2">
    <location>
        <begin position="50"/>
        <end position="266"/>
    </location>
</feature>
<dbReference type="Pfam" id="PF09084">
    <property type="entry name" value="NMT1"/>
    <property type="match status" value="1"/>
</dbReference>
<evidence type="ECO:0000259" key="2">
    <source>
        <dbReference type="Pfam" id="PF09084"/>
    </source>
</evidence>
<accession>A0A315ZZG7</accession>
<dbReference type="RefSeq" id="WP_109709611.1">
    <property type="nucleotide sequence ID" value="NZ_QGDS01000003.1"/>
</dbReference>
<dbReference type="EMBL" id="UHJJ01000003">
    <property type="protein sequence ID" value="SUQ13624.1"/>
    <property type="molecule type" value="Genomic_DNA"/>
</dbReference>
<dbReference type="InterPro" id="IPR027939">
    <property type="entry name" value="NMT1/THI5"/>
</dbReference>
<dbReference type="PANTHER" id="PTHR31528">
    <property type="entry name" value="4-AMINO-5-HYDROXYMETHYL-2-METHYLPYRIMIDINE PHOSPHATE SYNTHASE THI11-RELATED"/>
    <property type="match status" value="1"/>
</dbReference>
<dbReference type="GO" id="GO:0009228">
    <property type="term" value="P:thiamine biosynthetic process"/>
    <property type="evidence" value="ECO:0007669"/>
    <property type="project" value="InterPro"/>
</dbReference>
<sequence>MKKRIFAFWLAAVLAAGVIGCGAKEEKTDTEGGQDKKLKKVTFVLDWTPNTNHTGIYVAKEKGYFADAGLEVEIVQPPEDGAEVLVGSEKAQFGISFQDSMMPAISGDNSLPVEAVAAVLQHNTSGIISRKGEGMDRPKGLEGKKYATWELDLEKAMMKNVVEEDGGDFSKVELIPSTVTDEVSALESKSVDAIWIFYGWAGIATEVAGLETDYFAFKDINSAFDFYTPVIIGNSDWMKKNPDTAKAFLSAAEKGYEFAIENPEEAADILCEASPELDKELVLASQEYMKGQYKAEAEQWGYINPERWNAFYQWVNENGLSPAEIPDNTGFTNEYLE</sequence>
<dbReference type="AlphaFoldDB" id="A0A315ZZG7"/>
<dbReference type="OrthoDB" id="9815602at2"/>
<evidence type="ECO:0000313" key="4">
    <source>
        <dbReference type="Proteomes" id="UP000254051"/>
    </source>
</evidence>
<dbReference type="PANTHER" id="PTHR31528:SF3">
    <property type="entry name" value="THIAMINE BIOSYNTHESIS PROTEIN HI_0357-RELATED"/>
    <property type="match status" value="1"/>
</dbReference>